<comment type="caution">
    <text evidence="1">The sequence shown here is derived from an EMBL/GenBank/DDBJ whole genome shotgun (WGS) entry which is preliminary data.</text>
</comment>
<accession>A0ABT4SH32</accession>
<protein>
    <submittedName>
        <fullName evidence="1">Uncharacterized protein</fullName>
    </submittedName>
</protein>
<sequence>MSLVPTSGDFSAPYLYHELVKDRIRTLHREAEEHRMAARITRVRKARRDVRRANERLSRALSLGL</sequence>
<proteinExistence type="predicted"/>
<dbReference type="RefSeq" id="WP_270157414.1">
    <property type="nucleotide sequence ID" value="NZ_JAPNNL010000110.1"/>
</dbReference>
<keyword evidence="2" id="KW-1185">Reference proteome</keyword>
<evidence type="ECO:0000313" key="2">
    <source>
        <dbReference type="Proteomes" id="UP001144036"/>
    </source>
</evidence>
<evidence type="ECO:0000313" key="1">
    <source>
        <dbReference type="EMBL" id="MDA0636524.1"/>
    </source>
</evidence>
<reference evidence="1" key="1">
    <citation type="submission" date="2022-11" db="EMBL/GenBank/DDBJ databases">
        <title>Nonomuraea corallina sp. nov., a new species of the genus Nonomuraea isolated from sea side sediment in Thai sea.</title>
        <authorList>
            <person name="Ngamcharungchit C."/>
            <person name="Matsumoto A."/>
            <person name="Suriyachadkun C."/>
            <person name="Panbangred W."/>
            <person name="Inahashi Y."/>
            <person name="Intra B."/>
        </authorList>
    </citation>
    <scope>NUCLEOTIDE SEQUENCE</scope>
    <source>
        <strain evidence="1">MCN248</strain>
    </source>
</reference>
<dbReference type="EMBL" id="JAPNNL010000110">
    <property type="protein sequence ID" value="MDA0636524.1"/>
    <property type="molecule type" value="Genomic_DNA"/>
</dbReference>
<gene>
    <name evidence="1" type="ORF">OUY22_24175</name>
</gene>
<dbReference type="Proteomes" id="UP001144036">
    <property type="component" value="Unassembled WGS sequence"/>
</dbReference>
<name>A0ABT4SH32_9ACTN</name>
<organism evidence="1 2">
    <name type="scientific">Nonomuraea corallina</name>
    <dbReference type="NCBI Taxonomy" id="2989783"/>
    <lineage>
        <taxon>Bacteria</taxon>
        <taxon>Bacillati</taxon>
        <taxon>Actinomycetota</taxon>
        <taxon>Actinomycetes</taxon>
        <taxon>Streptosporangiales</taxon>
        <taxon>Streptosporangiaceae</taxon>
        <taxon>Nonomuraea</taxon>
    </lineage>
</organism>